<dbReference type="InterPro" id="IPR016197">
    <property type="entry name" value="Chromo-like_dom_sf"/>
</dbReference>
<dbReference type="CDD" id="cd00024">
    <property type="entry name" value="CD_CSD"/>
    <property type="match status" value="1"/>
</dbReference>
<accession>A0ABD2J9E7</accession>
<comment type="caution">
    <text evidence="3">The sequence shown here is derived from an EMBL/GenBank/DDBJ whole genome shotgun (WGS) entry which is preliminary data.</text>
</comment>
<dbReference type="PROSITE" id="PS50013">
    <property type="entry name" value="CHROMO_2"/>
    <property type="match status" value="1"/>
</dbReference>
<evidence type="ECO:0000313" key="4">
    <source>
        <dbReference type="Proteomes" id="UP001620626"/>
    </source>
</evidence>
<protein>
    <recommendedName>
        <fullName evidence="2">Chromo domain-containing protein</fullName>
    </recommendedName>
</protein>
<dbReference type="SUPFAM" id="SSF54160">
    <property type="entry name" value="Chromo domain-like"/>
    <property type="match status" value="1"/>
</dbReference>
<dbReference type="EMBL" id="JBICBT010001024">
    <property type="protein sequence ID" value="KAL3087243.1"/>
    <property type="molecule type" value="Genomic_DNA"/>
</dbReference>
<sequence length="369" mass="41589">MSSFPKAVNIKIEHNNSFSDHDYCYKESAVEEMDEENRSFFVDVENDDEYDDECNARGRKRRNVKQPDFFTINNKANNSNTKKTPKARPRKSESKRGKSGEKKVKYEVEYIWGKRTDKLRPDKMEYRVYWKGYPIEKSTWEPEDNLRLCQESIDRYEQREMYFNDKGEKEMHSKGLKKDNTAGNGVKVVVVNGAKPLKQILPTMQAPRVVASGSVSIPSLPKSHKKGQKSASIPKNVKIIRKHTPSPQLLSGEPLVGAKKRKASTASLNGISSGKSFQTTSNGNSKIESNVVTAAKTIEELASKLQEKTVDEILSHESCDIDGVPFVFKARYGDGKEKKVIMRDLLDIAPRALACYLATALKQAEEGGD</sequence>
<dbReference type="InterPro" id="IPR023780">
    <property type="entry name" value="Chromo_domain"/>
</dbReference>
<proteinExistence type="predicted"/>
<organism evidence="3 4">
    <name type="scientific">Heterodera trifolii</name>
    <dbReference type="NCBI Taxonomy" id="157864"/>
    <lineage>
        <taxon>Eukaryota</taxon>
        <taxon>Metazoa</taxon>
        <taxon>Ecdysozoa</taxon>
        <taxon>Nematoda</taxon>
        <taxon>Chromadorea</taxon>
        <taxon>Rhabditida</taxon>
        <taxon>Tylenchina</taxon>
        <taxon>Tylenchomorpha</taxon>
        <taxon>Tylenchoidea</taxon>
        <taxon>Heteroderidae</taxon>
        <taxon>Heteroderinae</taxon>
        <taxon>Heterodera</taxon>
    </lineage>
</organism>
<name>A0ABD2J9E7_9BILA</name>
<dbReference type="InterPro" id="IPR000953">
    <property type="entry name" value="Chromo/chromo_shadow_dom"/>
</dbReference>
<keyword evidence="4" id="KW-1185">Reference proteome</keyword>
<feature type="compositionally biased region" description="Low complexity" evidence="1">
    <location>
        <begin position="73"/>
        <end position="82"/>
    </location>
</feature>
<dbReference type="Gene3D" id="2.40.50.40">
    <property type="match status" value="1"/>
</dbReference>
<dbReference type="Proteomes" id="UP001620626">
    <property type="component" value="Unassembled WGS sequence"/>
</dbReference>
<evidence type="ECO:0000259" key="2">
    <source>
        <dbReference type="PROSITE" id="PS50013"/>
    </source>
</evidence>
<reference evidence="3 4" key="1">
    <citation type="submission" date="2024-10" db="EMBL/GenBank/DDBJ databases">
        <authorList>
            <person name="Kim D."/>
        </authorList>
    </citation>
    <scope>NUCLEOTIDE SEQUENCE [LARGE SCALE GENOMIC DNA]</scope>
    <source>
        <strain evidence="3">BH-2024</strain>
    </source>
</reference>
<dbReference type="Pfam" id="PF00385">
    <property type="entry name" value="Chromo"/>
    <property type="match status" value="1"/>
</dbReference>
<dbReference type="SMART" id="SM00298">
    <property type="entry name" value="CHROMO"/>
    <property type="match status" value="1"/>
</dbReference>
<evidence type="ECO:0000313" key="3">
    <source>
        <dbReference type="EMBL" id="KAL3087243.1"/>
    </source>
</evidence>
<evidence type="ECO:0000256" key="1">
    <source>
        <dbReference type="SAM" id="MobiDB-lite"/>
    </source>
</evidence>
<feature type="compositionally biased region" description="Basic and acidic residues" evidence="1">
    <location>
        <begin position="90"/>
        <end position="100"/>
    </location>
</feature>
<gene>
    <name evidence="3" type="ORF">niasHT_020506</name>
</gene>
<dbReference type="AlphaFoldDB" id="A0ABD2J9E7"/>
<feature type="domain" description="Chromo" evidence="2">
    <location>
        <begin position="106"/>
        <end position="168"/>
    </location>
</feature>
<feature type="region of interest" description="Disordered" evidence="1">
    <location>
        <begin position="51"/>
        <end position="100"/>
    </location>
</feature>